<organism evidence="2">
    <name type="scientific">Tanacetum cinerariifolium</name>
    <name type="common">Dalmatian daisy</name>
    <name type="synonym">Chrysanthemum cinerariifolium</name>
    <dbReference type="NCBI Taxonomy" id="118510"/>
    <lineage>
        <taxon>Eukaryota</taxon>
        <taxon>Viridiplantae</taxon>
        <taxon>Streptophyta</taxon>
        <taxon>Embryophyta</taxon>
        <taxon>Tracheophyta</taxon>
        <taxon>Spermatophyta</taxon>
        <taxon>Magnoliopsida</taxon>
        <taxon>eudicotyledons</taxon>
        <taxon>Gunneridae</taxon>
        <taxon>Pentapetalae</taxon>
        <taxon>asterids</taxon>
        <taxon>campanulids</taxon>
        <taxon>Asterales</taxon>
        <taxon>Asteraceae</taxon>
        <taxon>Asteroideae</taxon>
        <taxon>Anthemideae</taxon>
        <taxon>Anthemidinae</taxon>
        <taxon>Tanacetum</taxon>
    </lineage>
</organism>
<feature type="compositionally biased region" description="Low complexity" evidence="1">
    <location>
        <begin position="358"/>
        <end position="376"/>
    </location>
</feature>
<gene>
    <name evidence="2" type="ORF">Tci_005075</name>
</gene>
<reference evidence="2" key="1">
    <citation type="journal article" date="2019" name="Sci. Rep.">
        <title>Draft genome of Tanacetum cinerariifolium, the natural source of mosquito coil.</title>
        <authorList>
            <person name="Yamashiro T."/>
            <person name="Shiraishi A."/>
            <person name="Satake H."/>
            <person name="Nakayama K."/>
        </authorList>
    </citation>
    <scope>NUCLEOTIDE SEQUENCE</scope>
</reference>
<dbReference type="EMBL" id="BKCJ010000427">
    <property type="protein sequence ID" value="GEU33097.1"/>
    <property type="molecule type" value="Genomic_DNA"/>
</dbReference>
<feature type="region of interest" description="Disordered" evidence="1">
    <location>
        <begin position="357"/>
        <end position="401"/>
    </location>
</feature>
<accession>A0A6L2J971</accession>
<comment type="caution">
    <text evidence="2">The sequence shown here is derived from an EMBL/GenBank/DDBJ whole genome shotgun (WGS) entry which is preliminary data.</text>
</comment>
<name>A0A6L2J971_TANCI</name>
<evidence type="ECO:0000313" key="2">
    <source>
        <dbReference type="EMBL" id="GEU33097.1"/>
    </source>
</evidence>
<evidence type="ECO:0000256" key="1">
    <source>
        <dbReference type="SAM" id="MobiDB-lite"/>
    </source>
</evidence>
<sequence length="489" mass="54381">MSQNIRSRVFNLEHRDLPHKIDELIHKSIRMAVHVALQAPLRDHFIELLKTNIKEILHPRMFETGTYKSLPKHVVLYEALEASMECVNREELLTKMDKSRKRRRDGQDLPPSPPDLDLRLLHEKFYSSLGNLYKLLLVQVMAAPDISISSDVSVGAAAVASHAGVLELDTHSSLKADPLESSPPPVSITPMVSSFLCSDDFESDTEMPERHVSPTPHDSMLTRWRSKVASRSSSPTTSTPEILVAPILPAPFAIVAPSSEFPLAPVVALSKIHRRRAILIRPREDIPIGQIYRTHPGRPYRVLIARKSVRPLPFHRLALRYTSHHLDCFTFGSSLGHSSSDHSLSRHSVFGHSLYGHTPPDTTVTDSSTPLTTSELSARDSSSDSSTGPSRKRCRSPAATMTSSIHAIRALVPSRTDLLLSRKRFRDFISPKDSVKEGIDMDVLEDIDANATTIEVEVVRDVVAEVDAGIDMEVDAVKLETFFGKTIFT</sequence>
<proteinExistence type="predicted"/>
<dbReference type="AlphaFoldDB" id="A0A6L2J971"/>
<protein>
    <submittedName>
        <fullName evidence="2">Uncharacterized protein</fullName>
    </submittedName>
</protein>